<feature type="region of interest" description="Disordered" evidence="9">
    <location>
        <begin position="1"/>
        <end position="32"/>
    </location>
</feature>
<protein>
    <recommendedName>
        <fullName evidence="8">Putative NAD(P)H nitroreductase</fullName>
        <ecNumber evidence="8">1.-.-.-</ecNumber>
    </recommendedName>
</protein>
<keyword evidence="6 8" id="KW-0560">Oxidoreductase</keyword>
<sequence length="195" mass="20706">MTVTTNSPAAPSTTDRLALRRSPQPDALVAPGPDAQEIDRLVEIALRVPDHGRLSPWRLILIAGDAKEKWVGRLMELADAREDAAKVRVSTRKLSSAPLVVVVVSAATPGHKVPEWEQWLSAGAVCMNVLNGAHAMGYGANWLTGWHAYDGQATALLDLADGEKVAGVILVGSVAEEAAPRPRAAAADVARWLTL</sequence>
<evidence type="ECO:0000256" key="9">
    <source>
        <dbReference type="SAM" id="MobiDB-lite"/>
    </source>
</evidence>
<evidence type="ECO:0000313" key="12">
    <source>
        <dbReference type="Proteomes" id="UP000706039"/>
    </source>
</evidence>
<evidence type="ECO:0000256" key="7">
    <source>
        <dbReference type="ARBA" id="ARBA00023027"/>
    </source>
</evidence>
<evidence type="ECO:0000256" key="5">
    <source>
        <dbReference type="ARBA" id="ARBA00022857"/>
    </source>
</evidence>
<dbReference type="PANTHER" id="PTHR43821">
    <property type="entry name" value="NAD(P)H NITROREDUCTASE YDJA-RELATED"/>
    <property type="match status" value="1"/>
</dbReference>
<dbReference type="EC" id="1.-.-.-" evidence="8"/>
<evidence type="ECO:0000256" key="3">
    <source>
        <dbReference type="ARBA" id="ARBA00022630"/>
    </source>
</evidence>
<dbReference type="Gene3D" id="3.40.109.10">
    <property type="entry name" value="NADH Oxidase"/>
    <property type="match status" value="1"/>
</dbReference>
<dbReference type="CDD" id="cd02135">
    <property type="entry name" value="YdjA-like"/>
    <property type="match status" value="1"/>
</dbReference>
<keyword evidence="3 8" id="KW-0285">Flavoprotein</keyword>
<name>A0ABS7PQC1_9SPHN</name>
<dbReference type="InterPro" id="IPR029479">
    <property type="entry name" value="Nitroreductase"/>
</dbReference>
<dbReference type="RefSeq" id="WP_222990627.1">
    <property type="nucleotide sequence ID" value="NZ_JAINVV010000006.1"/>
</dbReference>
<keyword evidence="5 8" id="KW-0521">NADP</keyword>
<comment type="similarity">
    <text evidence="2 8">Belongs to the nitroreductase family.</text>
</comment>
<dbReference type="InterPro" id="IPR052530">
    <property type="entry name" value="NAD(P)H_nitroreductase"/>
</dbReference>
<feature type="compositionally biased region" description="Polar residues" evidence="9">
    <location>
        <begin position="1"/>
        <end position="15"/>
    </location>
</feature>
<evidence type="ECO:0000313" key="11">
    <source>
        <dbReference type="EMBL" id="MBY8823527.1"/>
    </source>
</evidence>
<reference evidence="11 12" key="1">
    <citation type="submission" date="2021-08" db="EMBL/GenBank/DDBJ databases">
        <authorList>
            <person name="Tuo L."/>
        </authorList>
    </citation>
    <scope>NUCLEOTIDE SEQUENCE [LARGE SCALE GENOMIC DNA]</scope>
    <source>
        <strain evidence="11 12">JCM 31229</strain>
    </source>
</reference>
<evidence type="ECO:0000256" key="1">
    <source>
        <dbReference type="ARBA" id="ARBA00001917"/>
    </source>
</evidence>
<dbReference type="PIRSF" id="PIRSF000232">
    <property type="entry name" value="YdjA"/>
    <property type="match status" value="1"/>
</dbReference>
<feature type="domain" description="Nitroreductase" evidence="10">
    <location>
        <begin position="31"/>
        <end position="172"/>
    </location>
</feature>
<keyword evidence="4 8" id="KW-0288">FMN</keyword>
<dbReference type="PANTHER" id="PTHR43821:SF1">
    <property type="entry name" value="NAD(P)H NITROREDUCTASE YDJA-RELATED"/>
    <property type="match status" value="1"/>
</dbReference>
<keyword evidence="12" id="KW-1185">Reference proteome</keyword>
<gene>
    <name evidence="11" type="ORF">K7G82_14580</name>
</gene>
<dbReference type="InterPro" id="IPR026021">
    <property type="entry name" value="YdjA-like"/>
</dbReference>
<evidence type="ECO:0000256" key="2">
    <source>
        <dbReference type="ARBA" id="ARBA00007118"/>
    </source>
</evidence>
<evidence type="ECO:0000256" key="6">
    <source>
        <dbReference type="ARBA" id="ARBA00023002"/>
    </source>
</evidence>
<dbReference type="SUPFAM" id="SSF55469">
    <property type="entry name" value="FMN-dependent nitroreductase-like"/>
    <property type="match status" value="1"/>
</dbReference>
<comment type="cofactor">
    <cofactor evidence="1 8">
        <name>FMN</name>
        <dbReference type="ChEBI" id="CHEBI:58210"/>
    </cofactor>
</comment>
<organism evidence="11 12">
    <name type="scientific">Sphingomonas colocasiae</name>
    <dbReference type="NCBI Taxonomy" id="1848973"/>
    <lineage>
        <taxon>Bacteria</taxon>
        <taxon>Pseudomonadati</taxon>
        <taxon>Pseudomonadota</taxon>
        <taxon>Alphaproteobacteria</taxon>
        <taxon>Sphingomonadales</taxon>
        <taxon>Sphingomonadaceae</taxon>
        <taxon>Sphingomonas</taxon>
    </lineage>
</organism>
<comment type="caution">
    <text evidence="11">The sequence shown here is derived from an EMBL/GenBank/DDBJ whole genome shotgun (WGS) entry which is preliminary data.</text>
</comment>
<keyword evidence="7 8" id="KW-0520">NAD</keyword>
<evidence type="ECO:0000256" key="8">
    <source>
        <dbReference type="PIRNR" id="PIRNR000232"/>
    </source>
</evidence>
<dbReference type="EMBL" id="JAINVV010000006">
    <property type="protein sequence ID" value="MBY8823527.1"/>
    <property type="molecule type" value="Genomic_DNA"/>
</dbReference>
<accession>A0ABS7PQC1</accession>
<evidence type="ECO:0000259" key="10">
    <source>
        <dbReference type="Pfam" id="PF00881"/>
    </source>
</evidence>
<dbReference type="Proteomes" id="UP000706039">
    <property type="component" value="Unassembled WGS sequence"/>
</dbReference>
<proteinExistence type="inferred from homology"/>
<evidence type="ECO:0000256" key="4">
    <source>
        <dbReference type="ARBA" id="ARBA00022643"/>
    </source>
</evidence>
<dbReference type="Pfam" id="PF00881">
    <property type="entry name" value="Nitroreductase"/>
    <property type="match status" value="1"/>
</dbReference>
<dbReference type="InterPro" id="IPR000415">
    <property type="entry name" value="Nitroreductase-like"/>
</dbReference>